<dbReference type="EMBL" id="BMGY01000014">
    <property type="protein sequence ID" value="GGH85184.1"/>
    <property type="molecule type" value="Genomic_DNA"/>
</dbReference>
<protein>
    <submittedName>
        <fullName evidence="3">Uncharacterized protein</fullName>
    </submittedName>
</protein>
<feature type="region of interest" description="Disordered" evidence="1">
    <location>
        <begin position="20"/>
        <end position="55"/>
    </location>
</feature>
<feature type="chain" id="PRO_5045122025" evidence="2">
    <location>
        <begin position="20"/>
        <end position="149"/>
    </location>
</feature>
<feature type="signal peptide" evidence="2">
    <location>
        <begin position="1"/>
        <end position="19"/>
    </location>
</feature>
<evidence type="ECO:0000313" key="3">
    <source>
        <dbReference type="EMBL" id="GGH85184.1"/>
    </source>
</evidence>
<comment type="caution">
    <text evidence="3">The sequence shown here is derived from an EMBL/GenBank/DDBJ whole genome shotgun (WGS) entry which is preliminary data.</text>
</comment>
<organism evidence="3 4">
    <name type="scientific">Hymenobacter frigidus</name>
    <dbReference type="NCBI Taxonomy" id="1524095"/>
    <lineage>
        <taxon>Bacteria</taxon>
        <taxon>Pseudomonadati</taxon>
        <taxon>Bacteroidota</taxon>
        <taxon>Cytophagia</taxon>
        <taxon>Cytophagales</taxon>
        <taxon>Hymenobacteraceae</taxon>
        <taxon>Hymenobacter</taxon>
    </lineage>
</organism>
<reference evidence="4" key="1">
    <citation type="journal article" date="2019" name="Int. J. Syst. Evol. Microbiol.">
        <title>The Global Catalogue of Microorganisms (GCM) 10K type strain sequencing project: providing services to taxonomists for standard genome sequencing and annotation.</title>
        <authorList>
            <consortium name="The Broad Institute Genomics Platform"/>
            <consortium name="The Broad Institute Genome Sequencing Center for Infectious Disease"/>
            <person name="Wu L."/>
            <person name="Ma J."/>
        </authorList>
    </citation>
    <scope>NUCLEOTIDE SEQUENCE [LARGE SCALE GENOMIC DNA]</scope>
    <source>
        <strain evidence="4">CGMCC 1.14966</strain>
    </source>
</reference>
<evidence type="ECO:0000313" key="4">
    <source>
        <dbReference type="Proteomes" id="UP000637774"/>
    </source>
</evidence>
<accession>A0ABQ2A310</accession>
<proteinExistence type="predicted"/>
<gene>
    <name evidence="3" type="ORF">GCM10011495_18830</name>
</gene>
<evidence type="ECO:0000256" key="2">
    <source>
        <dbReference type="SAM" id="SignalP"/>
    </source>
</evidence>
<keyword evidence="4" id="KW-1185">Reference proteome</keyword>
<name>A0ABQ2A310_9BACT</name>
<sequence length="149" mass="16842">MKSASFLVLLTSLGFASQAQPRAPVADSLRRREPSSKSSARTHQAADRRTASAADAAQQRLLNADVNLAQTSADQLPDLYDHFISTTRDERRRWRSQDWDAAGRVLARLNQRYEAVRTDLPLEERVRIRSLQGEFHALRGARRVTDSLE</sequence>
<keyword evidence="2" id="KW-0732">Signal</keyword>
<evidence type="ECO:0000256" key="1">
    <source>
        <dbReference type="SAM" id="MobiDB-lite"/>
    </source>
</evidence>
<dbReference type="RefSeq" id="WP_188561812.1">
    <property type="nucleotide sequence ID" value="NZ_BMGY01000014.1"/>
</dbReference>
<dbReference type="Proteomes" id="UP000637774">
    <property type="component" value="Unassembled WGS sequence"/>
</dbReference>